<reference evidence="3" key="3">
    <citation type="journal article" date="2018" name="Misainmurhag Hoiji">
        <title>Complete genome sequence of multidrug-resistant Moraxella osloensis NP7 with multiple plasmids isolated from human skin.</title>
        <authorList>
            <person name="Ganzorig M."/>
            <person name="Lim J.Y."/>
            <person name="Hwang I."/>
            <person name="Lee K."/>
        </authorList>
    </citation>
    <scope>NUCLEOTIDE SEQUENCE</scope>
    <source>
        <strain evidence="3">NP7</strain>
    </source>
</reference>
<evidence type="ECO:0000313" key="2">
    <source>
        <dbReference type="EMBL" id="ATR78092.1"/>
    </source>
</evidence>
<evidence type="ECO:0000259" key="1">
    <source>
        <dbReference type="Pfam" id="PF13612"/>
    </source>
</evidence>
<reference evidence="5" key="1">
    <citation type="submission" date="2017-11" db="EMBL/GenBank/DDBJ databases">
        <title>Complete genome sequence of Moraxella osloensis NP7 isolated from human skin.</title>
        <authorList>
            <person name="Lee K."/>
            <person name="Lim J.Y."/>
            <person name="Hwang I."/>
        </authorList>
    </citation>
    <scope>NUCLEOTIDE SEQUENCE [LARGE SCALE GENOMIC DNA]</scope>
    <source>
        <strain evidence="5">NP7</strain>
    </source>
</reference>
<protein>
    <submittedName>
        <fullName evidence="3">IS982 family transposase</fullName>
    </submittedName>
</protein>
<proteinExistence type="predicted"/>
<evidence type="ECO:0000313" key="5">
    <source>
        <dbReference type="Proteomes" id="UP000229340"/>
    </source>
</evidence>
<evidence type="ECO:0000313" key="4">
    <source>
        <dbReference type="EMBL" id="ATR79068.1"/>
    </source>
</evidence>
<dbReference type="NCBIfam" id="NF033520">
    <property type="entry name" value="transpos_IS982"/>
    <property type="match status" value="1"/>
</dbReference>
<reference evidence="3" key="2">
    <citation type="journal article" date="2018" name="Genome Announc.">
        <title>Complete Genome Sequences of Three Moraxella osloensis Strains Isolated from Human Skin.</title>
        <authorList>
            <person name="Lim J.Y."/>
            <person name="Hwang I."/>
            <person name="Ganzorig M."/>
            <person name="Huang S.L."/>
            <person name="Cho G.S."/>
            <person name="Franz C.M.A.P."/>
            <person name="Lee K."/>
        </authorList>
    </citation>
    <scope>NUCLEOTIDE SEQUENCE</scope>
    <source>
        <strain evidence="3">NP7</strain>
    </source>
</reference>
<gene>
    <name evidence="2" type="ORF">NP7_01670</name>
    <name evidence="3" type="ORF">NP7_06540</name>
    <name evidence="4" type="ORF">NP7_07275</name>
</gene>
<dbReference type="Pfam" id="PF13612">
    <property type="entry name" value="DDE_Tnp_1_3"/>
    <property type="match status" value="1"/>
</dbReference>
<sequence>MDNLVELYCHIDDFCKAYTAEQQQKMLKLKSNSSKKRRNKPCKISLAEIITILVLFHQIRYREFKAFYYGYVCQWLKNAFPRLPSYNRMVELMEKAVYPMCDYLQFLMQGNCTGISYIDSTSLAVCDNHRIKRNKVFADTAGRGKSSMGWFFGFKLHAIINHRGELVNLTVTAGNVDDRKPVKQLCENQVFGKLFGDKGYIDKKLTAWLDENLDVELVTNVKKNMKAKDIAWLDKRLLKRRFLIETVFDELKNICHIEHSRHRSHVGFMSNLVAGLIAYCHEPKKPTLKNVLIEPFVAKIAC</sequence>
<dbReference type="InterPro" id="IPR025668">
    <property type="entry name" value="Tnp_DDE_dom"/>
</dbReference>
<accession>A0A2D2LV80</accession>
<organism evidence="3 5">
    <name type="scientific">Faucicola osloensis</name>
    <name type="common">Moraxella osloensis</name>
    <dbReference type="NCBI Taxonomy" id="34062"/>
    <lineage>
        <taxon>Bacteria</taxon>
        <taxon>Pseudomonadati</taxon>
        <taxon>Pseudomonadota</taxon>
        <taxon>Gammaproteobacteria</taxon>
        <taxon>Moraxellales</taxon>
        <taxon>Moraxellaceae</taxon>
        <taxon>Faucicola</taxon>
    </lineage>
</organism>
<feature type="domain" description="Transposase DDE" evidence="1">
    <location>
        <begin position="110"/>
        <end position="264"/>
    </location>
</feature>
<dbReference type="EMBL" id="CP024443">
    <property type="protein sequence ID" value="ATR79068.1"/>
    <property type="molecule type" value="Genomic_DNA"/>
</dbReference>
<name>A0A2D2LV80_FAUOS</name>
<dbReference type="Proteomes" id="UP000229340">
    <property type="component" value="Chromosome"/>
</dbReference>
<dbReference type="AlphaFoldDB" id="A0A2D2LV80"/>
<evidence type="ECO:0000313" key="3">
    <source>
        <dbReference type="EMBL" id="ATR78939.1"/>
    </source>
</evidence>
<dbReference type="RefSeq" id="WP_100269454.1">
    <property type="nucleotide sequence ID" value="NZ_CP024443.1"/>
</dbReference>
<dbReference type="EMBL" id="CP024443">
    <property type="protein sequence ID" value="ATR78092.1"/>
    <property type="molecule type" value="Genomic_DNA"/>
</dbReference>
<dbReference type="EMBL" id="CP024443">
    <property type="protein sequence ID" value="ATR78939.1"/>
    <property type="molecule type" value="Genomic_DNA"/>
</dbReference>